<organism evidence="2 3">
    <name type="scientific">Hypsizygus marmoreus</name>
    <name type="common">White beech mushroom</name>
    <name type="synonym">Agaricus marmoreus</name>
    <dbReference type="NCBI Taxonomy" id="39966"/>
    <lineage>
        <taxon>Eukaryota</taxon>
        <taxon>Fungi</taxon>
        <taxon>Dikarya</taxon>
        <taxon>Basidiomycota</taxon>
        <taxon>Agaricomycotina</taxon>
        <taxon>Agaricomycetes</taxon>
        <taxon>Agaricomycetidae</taxon>
        <taxon>Agaricales</taxon>
        <taxon>Tricholomatineae</taxon>
        <taxon>Lyophyllaceae</taxon>
        <taxon>Hypsizygus</taxon>
    </lineage>
</organism>
<sequence length="293" mass="34754">MTYMYLPDTLSPTLRLPNLQQYDGKNGFAPTQIEEISEDAEPTRTQLDIHRRAQYILTQKDRPIPSYVPPPTSNLFHMPITVSLEQMREENEQDELTAIKNRIVEVQQQHLVDLQRLYTFHAEEYYDEAVDRYLSKDELMYLPEGENNPAIVEGYAQLDGVYTEARRNLHQQNLWEDEIDEMRYAHLSLLTSLYERQKAEEARLEEERRLREADFPTSIEDYHGKAKDVQHRVARFLVLDDTAKQEKMLSEFHWAWRQVAPLQEIYRKNPAFQSEILVTIMDLSNIKDPRKRL</sequence>
<dbReference type="EMBL" id="LUEZ02000137">
    <property type="protein sequence ID" value="RDB15940.1"/>
    <property type="molecule type" value="Genomic_DNA"/>
</dbReference>
<gene>
    <name evidence="2" type="ORF">Hypma_003598</name>
</gene>
<dbReference type="Proteomes" id="UP000076154">
    <property type="component" value="Unassembled WGS sequence"/>
</dbReference>
<proteinExistence type="predicted"/>
<dbReference type="InParanoid" id="A0A369J471"/>
<accession>A0A369J471</accession>
<name>A0A369J471_HYPMA</name>
<keyword evidence="3" id="KW-1185">Reference proteome</keyword>
<reference evidence="2" key="1">
    <citation type="submission" date="2018-04" db="EMBL/GenBank/DDBJ databases">
        <title>Whole genome sequencing of Hypsizygus marmoreus.</title>
        <authorList>
            <person name="Choi I.-G."/>
            <person name="Min B."/>
            <person name="Kim J.-G."/>
            <person name="Kim S."/>
            <person name="Oh Y.-L."/>
            <person name="Kong W.-S."/>
            <person name="Park H."/>
            <person name="Jeong J."/>
            <person name="Song E.-S."/>
        </authorList>
    </citation>
    <scope>NUCLEOTIDE SEQUENCE [LARGE SCALE GENOMIC DNA]</scope>
    <source>
        <strain evidence="2">51987-8</strain>
    </source>
</reference>
<dbReference type="AlphaFoldDB" id="A0A369J471"/>
<evidence type="ECO:0000313" key="3">
    <source>
        <dbReference type="Proteomes" id="UP000076154"/>
    </source>
</evidence>
<evidence type="ECO:0000256" key="1">
    <source>
        <dbReference type="SAM" id="Coils"/>
    </source>
</evidence>
<protein>
    <submittedName>
        <fullName evidence="2">Uncharacterized protein</fullName>
    </submittedName>
</protein>
<comment type="caution">
    <text evidence="2">The sequence shown here is derived from an EMBL/GenBank/DDBJ whole genome shotgun (WGS) entry which is preliminary data.</text>
</comment>
<evidence type="ECO:0000313" key="2">
    <source>
        <dbReference type="EMBL" id="RDB15940.1"/>
    </source>
</evidence>
<feature type="coiled-coil region" evidence="1">
    <location>
        <begin position="187"/>
        <end position="214"/>
    </location>
</feature>
<keyword evidence="1" id="KW-0175">Coiled coil</keyword>
<dbReference type="OrthoDB" id="3058840at2759"/>